<gene>
    <name evidence="1" type="ORF">ACI8B_180013</name>
</gene>
<proteinExistence type="predicted"/>
<sequence>MFRSEWKNITTSCFISSGGGAGGRYTAFKIGKKEYLIEKSTKNPDVEEQSFSLGLIQILC</sequence>
<reference evidence="1 2" key="1">
    <citation type="submission" date="2019-10" db="EMBL/GenBank/DDBJ databases">
        <authorList>
            <person name="Karimi E."/>
        </authorList>
    </citation>
    <scope>NUCLEOTIDE SEQUENCE [LARGE SCALE GENOMIC DNA]</scope>
    <source>
        <strain evidence="1">Acinetobacter sp. 8BE</strain>
    </source>
</reference>
<organism evidence="1 2">
    <name type="scientific">Acinetobacter proteolyticus</name>
    <dbReference type="NCBI Taxonomy" id="1776741"/>
    <lineage>
        <taxon>Bacteria</taxon>
        <taxon>Pseudomonadati</taxon>
        <taxon>Pseudomonadota</taxon>
        <taxon>Gammaproteobacteria</taxon>
        <taxon>Moraxellales</taxon>
        <taxon>Moraxellaceae</taxon>
        <taxon>Acinetobacter</taxon>
    </lineage>
</organism>
<accession>A0A653K1C3</accession>
<name>A0A653K1C3_9GAMM</name>
<evidence type="ECO:0000313" key="2">
    <source>
        <dbReference type="Proteomes" id="UP000430404"/>
    </source>
</evidence>
<dbReference type="Proteomes" id="UP000430404">
    <property type="component" value="Unassembled WGS sequence"/>
</dbReference>
<dbReference type="AlphaFoldDB" id="A0A653K1C3"/>
<dbReference type="EMBL" id="CABWKZ010000010">
    <property type="protein sequence ID" value="VXA54535.1"/>
    <property type="molecule type" value="Genomic_DNA"/>
</dbReference>
<protein>
    <submittedName>
        <fullName evidence="1">Uncharacterized protein</fullName>
    </submittedName>
</protein>
<evidence type="ECO:0000313" key="1">
    <source>
        <dbReference type="EMBL" id="VXA54535.1"/>
    </source>
</evidence>